<accession>A0A9X4RLK5</accession>
<dbReference type="AlphaFoldDB" id="A0A9X4RLK5"/>
<keyword evidence="3" id="KW-1185">Reference proteome</keyword>
<organism evidence="2 3">
    <name type="scientific">Thiovibrio frasassiensis</name>
    <dbReference type="NCBI Taxonomy" id="2984131"/>
    <lineage>
        <taxon>Bacteria</taxon>
        <taxon>Pseudomonadati</taxon>
        <taxon>Thermodesulfobacteriota</taxon>
        <taxon>Desulfobulbia</taxon>
        <taxon>Desulfobulbales</taxon>
        <taxon>Thiovibrionaceae</taxon>
        <taxon>Thiovibrio</taxon>
    </lineage>
</organism>
<reference evidence="2" key="2">
    <citation type="submission" date="2022-10" db="EMBL/GenBank/DDBJ databases">
        <authorList>
            <person name="Aronson H.S."/>
        </authorList>
    </citation>
    <scope>NUCLEOTIDE SEQUENCE</scope>
    <source>
        <strain evidence="2">RS19-109</strain>
    </source>
</reference>
<reference evidence="2" key="1">
    <citation type="journal article" date="2022" name="bioRxiv">
        <title>Thiovibrio frasassiensisgen. nov., sp. nov., an autotrophic, elemental sulfur disproportionating bacterium isolated from sulfidic karst sediment, and proposal of Thiovibrionaceae fam. nov.</title>
        <authorList>
            <person name="Aronson H."/>
            <person name="Thomas C."/>
            <person name="Bhattacharyya M."/>
            <person name="Eckstein S."/>
            <person name="Jensen S."/>
            <person name="Barco R."/>
            <person name="Macalady J."/>
            <person name="Amend J."/>
        </authorList>
    </citation>
    <scope>NUCLEOTIDE SEQUENCE</scope>
    <source>
        <strain evidence="2">RS19-109</strain>
    </source>
</reference>
<comment type="caution">
    <text evidence="2">The sequence shown here is derived from an EMBL/GenBank/DDBJ whole genome shotgun (WGS) entry which is preliminary data.</text>
</comment>
<evidence type="ECO:0000256" key="1">
    <source>
        <dbReference type="SAM" id="Phobius"/>
    </source>
</evidence>
<gene>
    <name evidence="2" type="ORF">OLX77_08670</name>
</gene>
<name>A0A9X4RLK5_9BACT</name>
<keyword evidence="1" id="KW-0472">Membrane</keyword>
<dbReference type="RefSeq" id="WP_307633196.1">
    <property type="nucleotide sequence ID" value="NZ_JAPHEH010000001.1"/>
</dbReference>
<proteinExistence type="predicted"/>
<evidence type="ECO:0008006" key="4">
    <source>
        <dbReference type="Google" id="ProtNLM"/>
    </source>
</evidence>
<evidence type="ECO:0000313" key="3">
    <source>
        <dbReference type="Proteomes" id="UP001154240"/>
    </source>
</evidence>
<dbReference type="Proteomes" id="UP001154240">
    <property type="component" value="Unassembled WGS sequence"/>
</dbReference>
<evidence type="ECO:0000313" key="2">
    <source>
        <dbReference type="EMBL" id="MDG4476226.1"/>
    </source>
</evidence>
<sequence length="78" mass="8248">MTTITQCLDKKNIGVLGVEEGTKKVSVRVSFQQLSEALWGIAAFALFLLLGPFSAVAAIFSVISLAKQGEGSEPEAMC</sequence>
<protein>
    <recommendedName>
        <fullName evidence="4">DUF4342 domain-containing protein</fullName>
    </recommendedName>
</protein>
<dbReference type="EMBL" id="JAPHEH010000001">
    <property type="protein sequence ID" value="MDG4476226.1"/>
    <property type="molecule type" value="Genomic_DNA"/>
</dbReference>
<keyword evidence="1" id="KW-0812">Transmembrane</keyword>
<keyword evidence="1" id="KW-1133">Transmembrane helix</keyword>
<feature type="transmembrane region" description="Helical" evidence="1">
    <location>
        <begin position="37"/>
        <end position="63"/>
    </location>
</feature>